<evidence type="ECO:0000256" key="2">
    <source>
        <dbReference type="SAM" id="MobiDB-lite"/>
    </source>
</evidence>
<dbReference type="Proteomes" id="UP000828390">
    <property type="component" value="Unassembled WGS sequence"/>
</dbReference>
<feature type="compositionally biased region" description="Polar residues" evidence="2">
    <location>
        <begin position="386"/>
        <end position="395"/>
    </location>
</feature>
<evidence type="ECO:0000256" key="1">
    <source>
        <dbReference type="PROSITE-ProRule" id="PRU00339"/>
    </source>
</evidence>
<feature type="compositionally biased region" description="Low complexity" evidence="2">
    <location>
        <begin position="573"/>
        <end position="584"/>
    </location>
</feature>
<keyword evidence="4" id="KW-1185">Reference proteome</keyword>
<feature type="compositionally biased region" description="Polar residues" evidence="2">
    <location>
        <begin position="490"/>
        <end position="503"/>
    </location>
</feature>
<dbReference type="PROSITE" id="PS50005">
    <property type="entry name" value="TPR"/>
    <property type="match status" value="3"/>
</dbReference>
<feature type="repeat" description="TPR" evidence="1">
    <location>
        <begin position="58"/>
        <end position="91"/>
    </location>
</feature>
<accession>A0A9D4LCA4</accession>
<keyword evidence="1" id="KW-0802">TPR repeat</keyword>
<sequence length="966" mass="111062">MELREKLSKQLEGFPSLKKHESDIRKIVKTSSDIEHAIRKELDVFLYEDSPRSKLEEIRAYDMLSFMYNIYGDEENTKKYIEKALDIDPSNIITLTCKAHFFLDKEERLIEVKDIIHEVNTAMEKQYRVIQADAEIAYAFSRCGMKMYSKAIARFESVIENASRITDANQPLEWTTHVCIWTFGLALTKRRLLHPCNTIDPVEMSEYLKAHGSVIDLLKDVTNISIKTATGINKVIQLYRARALVEIGVLVDSVQRNKKVFRRGLSDIIPDCDTDTSARHYIDAARAICNNDVFVLQKCGKMYRYIQEIDLSIELLQKAVAIKPSSFGLHHLALSLKRCLEMKSPEWNHRRGRGRGRHVRQLHYGNSRERDTYTAEPCQQEPKINRSVSRGSGNEDSGFVSMSFLPHQHERRLQQQSQFSDAQQLEEQLDSLKLEPSKLCAATEVSCTKIKSPEWNHSRGRGRGRHERQLHDGHSRKRDTYTAGPCRQEPQINRSVSLGSGNEDSGFASMSLLHHQNERRLQQQSQYSDAQQLEEQPDSLKLEPSKLCAATGVSCTESQVNTVSHTLTGLQKSSSNERFYSSSNRRGRGRHGRRVRQPFRRCISELPRNRSFENMIKSPKKFQTINTNNKSEAIKSVLDYLDKAIEMTNTPALYEKGLFFRQLKDPAKAYDIFKKVIKDERCPRVYLANAYEQAAYCILDMQPNENDSYKEFDMKYYLKRSVEISCYIVEKIPFLKNFWRAAPTLLDFLKGRAKTTETLRDIGFLYERMDNYENSIDVYKELLETVEDTAELEKKIEIITNLIKTYIHTKRYDDAVLAFDTIMCLPDGRSYIDANLYIDVHIEGGLQSLIKGEHVIAQLRLKNAIQFNKNTNVDIEVTDNTSNDENDAIGQKFDIYILCEDARAEKTFMILLGNLKSLGLSVTLNAVDVPHCQLTMEGIPLVMKASDHFIIALEANPTRSLHTGWQ</sequence>
<dbReference type="Pfam" id="PF13181">
    <property type="entry name" value="TPR_8"/>
    <property type="match status" value="1"/>
</dbReference>
<dbReference type="Gene3D" id="1.25.40.10">
    <property type="entry name" value="Tetratricopeptide repeat domain"/>
    <property type="match status" value="2"/>
</dbReference>
<evidence type="ECO:0008006" key="5">
    <source>
        <dbReference type="Google" id="ProtNLM"/>
    </source>
</evidence>
<comment type="caution">
    <text evidence="3">The sequence shown here is derived from an EMBL/GenBank/DDBJ whole genome shotgun (WGS) entry which is preliminary data.</text>
</comment>
<reference evidence="3" key="2">
    <citation type="submission" date="2020-11" db="EMBL/GenBank/DDBJ databases">
        <authorList>
            <person name="McCartney M.A."/>
            <person name="Auch B."/>
            <person name="Kono T."/>
            <person name="Mallez S."/>
            <person name="Becker A."/>
            <person name="Gohl D.M."/>
            <person name="Silverstein K.A.T."/>
            <person name="Koren S."/>
            <person name="Bechman K.B."/>
            <person name="Herman A."/>
            <person name="Abrahante J.E."/>
            <person name="Garbe J."/>
        </authorList>
    </citation>
    <scope>NUCLEOTIDE SEQUENCE</scope>
    <source>
        <strain evidence="3">Duluth1</strain>
        <tissue evidence="3">Whole animal</tissue>
    </source>
</reference>
<dbReference type="SUPFAM" id="SSF48452">
    <property type="entry name" value="TPR-like"/>
    <property type="match status" value="2"/>
</dbReference>
<organism evidence="3 4">
    <name type="scientific">Dreissena polymorpha</name>
    <name type="common">Zebra mussel</name>
    <name type="synonym">Mytilus polymorpha</name>
    <dbReference type="NCBI Taxonomy" id="45954"/>
    <lineage>
        <taxon>Eukaryota</taxon>
        <taxon>Metazoa</taxon>
        <taxon>Spiralia</taxon>
        <taxon>Lophotrochozoa</taxon>
        <taxon>Mollusca</taxon>
        <taxon>Bivalvia</taxon>
        <taxon>Autobranchia</taxon>
        <taxon>Heteroconchia</taxon>
        <taxon>Euheterodonta</taxon>
        <taxon>Imparidentia</taxon>
        <taxon>Neoheterodontei</taxon>
        <taxon>Myida</taxon>
        <taxon>Dreissenoidea</taxon>
        <taxon>Dreissenidae</taxon>
        <taxon>Dreissena</taxon>
    </lineage>
</organism>
<name>A0A9D4LCA4_DREPO</name>
<evidence type="ECO:0000313" key="4">
    <source>
        <dbReference type="Proteomes" id="UP000828390"/>
    </source>
</evidence>
<dbReference type="SMART" id="SM00028">
    <property type="entry name" value="TPR"/>
    <property type="match status" value="4"/>
</dbReference>
<gene>
    <name evidence="3" type="ORF">DPMN_097731</name>
</gene>
<dbReference type="AlphaFoldDB" id="A0A9D4LCA4"/>
<proteinExistence type="predicted"/>
<feature type="region of interest" description="Disordered" evidence="2">
    <location>
        <begin position="571"/>
        <end position="594"/>
    </location>
</feature>
<dbReference type="PANTHER" id="PTHR16253">
    <property type="entry name" value="TETRATRICOPEPTIDE REPEAT PROTEIN 22"/>
    <property type="match status" value="1"/>
</dbReference>
<dbReference type="InterPro" id="IPR011990">
    <property type="entry name" value="TPR-like_helical_dom_sf"/>
</dbReference>
<dbReference type="PANTHER" id="PTHR16253:SF0">
    <property type="entry name" value="TETRATRICOPEPTIDE REPEAT PROTEIN 22"/>
    <property type="match status" value="1"/>
</dbReference>
<feature type="region of interest" description="Disordered" evidence="2">
    <location>
        <begin position="361"/>
        <end position="401"/>
    </location>
</feature>
<dbReference type="EMBL" id="JAIWYP010000003">
    <property type="protein sequence ID" value="KAH3855169.1"/>
    <property type="molecule type" value="Genomic_DNA"/>
</dbReference>
<evidence type="ECO:0000313" key="3">
    <source>
        <dbReference type="EMBL" id="KAH3855169.1"/>
    </source>
</evidence>
<feature type="region of interest" description="Disordered" evidence="2">
    <location>
        <begin position="453"/>
        <end position="539"/>
    </location>
</feature>
<feature type="compositionally biased region" description="Low complexity" evidence="2">
    <location>
        <begin position="522"/>
        <end position="531"/>
    </location>
</feature>
<reference evidence="3" key="1">
    <citation type="journal article" date="2019" name="bioRxiv">
        <title>The Genome of the Zebra Mussel, Dreissena polymorpha: A Resource for Invasive Species Research.</title>
        <authorList>
            <person name="McCartney M.A."/>
            <person name="Auch B."/>
            <person name="Kono T."/>
            <person name="Mallez S."/>
            <person name="Zhang Y."/>
            <person name="Obille A."/>
            <person name="Becker A."/>
            <person name="Abrahante J.E."/>
            <person name="Garbe J."/>
            <person name="Badalamenti J.P."/>
            <person name="Herman A."/>
            <person name="Mangelson H."/>
            <person name="Liachko I."/>
            <person name="Sullivan S."/>
            <person name="Sone E.D."/>
            <person name="Koren S."/>
            <person name="Silverstein K.A.T."/>
            <person name="Beckman K.B."/>
            <person name="Gohl D.M."/>
        </authorList>
    </citation>
    <scope>NUCLEOTIDE SEQUENCE</scope>
    <source>
        <strain evidence="3">Duluth1</strain>
        <tissue evidence="3">Whole animal</tissue>
    </source>
</reference>
<dbReference type="InterPro" id="IPR019734">
    <property type="entry name" value="TPR_rpt"/>
</dbReference>
<feature type="repeat" description="TPR" evidence="1">
    <location>
        <begin position="293"/>
        <end position="326"/>
    </location>
</feature>
<feature type="repeat" description="TPR" evidence="1">
    <location>
        <begin position="756"/>
        <end position="789"/>
    </location>
</feature>
<feature type="compositionally biased region" description="Basic residues" evidence="2">
    <location>
        <begin position="585"/>
        <end position="594"/>
    </location>
</feature>
<protein>
    <recommendedName>
        <fullName evidence="5">Tetratricopeptide repeat protein</fullName>
    </recommendedName>
</protein>
<dbReference type="InterPro" id="IPR042342">
    <property type="entry name" value="TTC22"/>
</dbReference>